<reference evidence="1 2" key="1">
    <citation type="submission" date="2015-03" db="EMBL/GenBank/DDBJ databases">
        <title>Genome assembly of Sandaracinus amylolyticus DSM 53668.</title>
        <authorList>
            <person name="Sharma G."/>
            <person name="Subramanian S."/>
        </authorList>
    </citation>
    <scope>NUCLEOTIDE SEQUENCE [LARGE SCALE GENOMIC DNA]</scope>
    <source>
        <strain evidence="1 2">DSM 53668</strain>
    </source>
</reference>
<dbReference type="RefSeq" id="WP_053235226.1">
    <property type="nucleotide sequence ID" value="NZ_CP011125.1"/>
</dbReference>
<dbReference type="STRING" id="927083.DB32_005185"/>
<evidence type="ECO:0000313" key="1">
    <source>
        <dbReference type="EMBL" id="AKF08036.1"/>
    </source>
</evidence>
<dbReference type="KEGG" id="samy:DB32_005185"/>
<protein>
    <submittedName>
        <fullName evidence="1">Uncharacterized protein</fullName>
    </submittedName>
</protein>
<keyword evidence="2" id="KW-1185">Reference proteome</keyword>
<proteinExistence type="predicted"/>
<organism evidence="1 2">
    <name type="scientific">Sandaracinus amylolyticus</name>
    <dbReference type="NCBI Taxonomy" id="927083"/>
    <lineage>
        <taxon>Bacteria</taxon>
        <taxon>Pseudomonadati</taxon>
        <taxon>Myxococcota</taxon>
        <taxon>Polyangia</taxon>
        <taxon>Polyangiales</taxon>
        <taxon>Sandaracinaceae</taxon>
        <taxon>Sandaracinus</taxon>
    </lineage>
</organism>
<dbReference type="AlphaFoldDB" id="A0A0F6W5M8"/>
<dbReference type="EMBL" id="CP011125">
    <property type="protein sequence ID" value="AKF08036.1"/>
    <property type="molecule type" value="Genomic_DNA"/>
</dbReference>
<evidence type="ECO:0000313" key="2">
    <source>
        <dbReference type="Proteomes" id="UP000034883"/>
    </source>
</evidence>
<name>A0A0F6W5M8_9BACT</name>
<sequence>MKRVMMAMIVLTACSERAPQPVTTERRDEPTEPIATRRGGREVRVRCALECEGARDELGRQHRACIDDPTSTPHHVSDRAAMIALGCCSEVEGIYAEACGVESIEACVSRWSAECASGRLQSPEKLQPRGGAAE</sequence>
<dbReference type="Proteomes" id="UP000034883">
    <property type="component" value="Chromosome"/>
</dbReference>
<accession>A0A0F6W5M8</accession>
<gene>
    <name evidence="1" type="ORF">DB32_005185</name>
</gene>